<reference evidence="1 2" key="1">
    <citation type="submission" date="2020-08" db="EMBL/GenBank/DDBJ databases">
        <title>Plant Genome Project.</title>
        <authorList>
            <person name="Zhang R.-G."/>
        </authorList>
    </citation>
    <scope>NUCLEOTIDE SEQUENCE [LARGE SCALE GENOMIC DNA]</scope>
    <source>
        <tissue evidence="1">Rhizome</tissue>
    </source>
</reference>
<accession>A0A8J5H902</accession>
<organism evidence="1 2">
    <name type="scientific">Zingiber officinale</name>
    <name type="common">Ginger</name>
    <name type="synonym">Amomum zingiber</name>
    <dbReference type="NCBI Taxonomy" id="94328"/>
    <lineage>
        <taxon>Eukaryota</taxon>
        <taxon>Viridiplantae</taxon>
        <taxon>Streptophyta</taxon>
        <taxon>Embryophyta</taxon>
        <taxon>Tracheophyta</taxon>
        <taxon>Spermatophyta</taxon>
        <taxon>Magnoliopsida</taxon>
        <taxon>Liliopsida</taxon>
        <taxon>Zingiberales</taxon>
        <taxon>Zingiberaceae</taxon>
        <taxon>Zingiber</taxon>
    </lineage>
</organism>
<dbReference type="EMBL" id="JACMSC010000005">
    <property type="protein sequence ID" value="KAG6521884.1"/>
    <property type="molecule type" value="Genomic_DNA"/>
</dbReference>
<evidence type="ECO:0000313" key="2">
    <source>
        <dbReference type="Proteomes" id="UP000734854"/>
    </source>
</evidence>
<dbReference type="AlphaFoldDB" id="A0A8J5H902"/>
<dbReference type="Proteomes" id="UP000734854">
    <property type="component" value="Unassembled WGS sequence"/>
</dbReference>
<protein>
    <submittedName>
        <fullName evidence="1">Uncharacterized protein</fullName>
    </submittedName>
</protein>
<sequence length="176" mass="19213">MCVCVFGHKSSDAAELWSPHSHSPRSILCAGKRAKALTSSRRLLCPKPITSSSALASLFATPAKVWLPYLLLSSGTALHTFPSTRVVPIATADTGRKAADHLTVVTPDVLCLLHREDRFKDREFGALAVGHSELIGYCGVSWFPTAINLLLAATKPCVDQQSRLWIEVRFRVLSFV</sequence>
<proteinExistence type="predicted"/>
<evidence type="ECO:0000313" key="1">
    <source>
        <dbReference type="EMBL" id="KAG6521884.1"/>
    </source>
</evidence>
<name>A0A8J5H902_ZINOF</name>
<gene>
    <name evidence="1" type="ORF">ZIOFF_019017</name>
</gene>
<comment type="caution">
    <text evidence="1">The sequence shown here is derived from an EMBL/GenBank/DDBJ whole genome shotgun (WGS) entry which is preliminary data.</text>
</comment>
<keyword evidence="2" id="KW-1185">Reference proteome</keyword>